<keyword evidence="3" id="KW-1185">Reference proteome</keyword>
<evidence type="ECO:0000256" key="1">
    <source>
        <dbReference type="SAM" id="MobiDB-lite"/>
    </source>
</evidence>
<dbReference type="RefSeq" id="WP_258567888.1">
    <property type="nucleotide sequence ID" value="NZ_CP092900.1"/>
</dbReference>
<organism evidence="2 3">
    <name type="scientific">Candidatus Comchoanobacter bicostacola</name>
    <dbReference type="NCBI Taxonomy" id="2919598"/>
    <lineage>
        <taxon>Bacteria</taxon>
        <taxon>Pseudomonadati</taxon>
        <taxon>Pseudomonadota</taxon>
        <taxon>Gammaproteobacteria</taxon>
        <taxon>Candidatus Comchoanobacterales</taxon>
        <taxon>Candidatus Comchoanobacteraceae</taxon>
        <taxon>Candidatus Comchoanobacter</taxon>
    </lineage>
</organism>
<dbReference type="Proteomes" id="UP001055955">
    <property type="component" value="Chromosome"/>
</dbReference>
<reference evidence="2 3" key="1">
    <citation type="journal article" date="2022" name="Nat. Microbiol.">
        <title>The microbiome of a bacterivorous marine choanoflagellate contains a resource-demanding obligate bacterial associate.</title>
        <authorList>
            <person name="Needham D.M."/>
            <person name="Poirier C."/>
            <person name="Bachy C."/>
            <person name="George E.E."/>
            <person name="Wilken S."/>
            <person name="Yung C.C.M."/>
            <person name="Limardo A.J."/>
            <person name="Morando M."/>
            <person name="Sudek L."/>
            <person name="Malmstrom R.R."/>
            <person name="Keeling P.J."/>
            <person name="Santoro A.E."/>
            <person name="Worden A.Z."/>
        </authorList>
    </citation>
    <scope>NUCLEOTIDE SEQUENCE [LARGE SCALE GENOMIC DNA]</scope>
    <source>
        <strain evidence="2 3">Comchoano-1</strain>
    </source>
</reference>
<gene>
    <name evidence="2" type="ORF">MMH89_02540</name>
</gene>
<accession>A0ABY5DI55</accession>
<feature type="region of interest" description="Disordered" evidence="1">
    <location>
        <begin position="628"/>
        <end position="653"/>
    </location>
</feature>
<proteinExistence type="predicted"/>
<protein>
    <submittedName>
        <fullName evidence="2">Uncharacterized protein</fullName>
    </submittedName>
</protein>
<name>A0ABY5DI55_9GAMM</name>
<evidence type="ECO:0000313" key="3">
    <source>
        <dbReference type="Proteomes" id="UP001055955"/>
    </source>
</evidence>
<sequence length="653" mass="74779">MLTPKDLKKDKAAKMEVIAHDNVCDRILAHPMLTRSFKYNQKTRKIEIIVKPLLSDTIKRIQSGVCHGLSTLWLQQVDMHANVKKSEGAKSIQKATESFNKLMKDPAEDLVEGHVEQRAKKRSNPNSFPFENIMDQEAWVEKNLSEKLEEKFNLKEKFNESENIQKWIDQQIELMLRSTGQRGGLEHILNTQDMTLEYHFGRKDIDKPKRQLYLAQEFFNSTNQAHYHKKIAVPNIHSHIVDLLKCIPEKTMCTLSVSCVHATGIYKIDNRLYWYDSNRDNVEVVDITNSAELMGITSSLKRYGEDIVNSTVKLNAFSKKTISFEGQLAKLKATLLKKYMASLTDGVDYVELMRLLETTLLPTQEQLFYNKVNTLASNRKSNLEFRLRLITALEISENPRTILQKMWLHSKPENKDSIAGFIIDAIKLIDKPKESDYVELNQVLSTPHPRPSLAKLHLLEPTKHRDLLIKFLIASDQPELSFEEKRKHFKKSYSILTNRDLEFCLEKGVNLGIDLFKTILDPDDNTKNTQTRVEIMGLLGSHGKGPTDFIFLQKLQHASPDDLLKSLKIILTHKGITTTANHVAANRIKKDLIEKICRAESSPLSPEDIRIMKDNLKQPAMAALEQSKAKYNKTTKDGSPPSLPPKPDHFQPK</sequence>
<evidence type="ECO:0000313" key="2">
    <source>
        <dbReference type="EMBL" id="UTC24104.1"/>
    </source>
</evidence>
<dbReference type="EMBL" id="CP092900">
    <property type="protein sequence ID" value="UTC24104.1"/>
    <property type="molecule type" value="Genomic_DNA"/>
</dbReference>